<dbReference type="FunFam" id="4.10.280.10:FF:000019">
    <property type="entry name" value="Myc proto-oncogene protein"/>
    <property type="match status" value="1"/>
</dbReference>
<dbReference type="GO" id="GO:0046983">
    <property type="term" value="F:protein dimerization activity"/>
    <property type="evidence" value="ECO:0007669"/>
    <property type="project" value="InterPro"/>
</dbReference>
<sequence length="374" mass="42621">MLQSCLQSHDWFCESEPLLFDEEFCQSLMKDLQSIPTPPQSPPMKAGLGKSLSNVDQLELVSELLLEDSDFPLNWNNDFFDANVCDADSNSQKDRRTEVSDDCLWHCLTDKPGEEKLPSVLSTSPLLSEIDPDFFEGIAVSTLDCHNAALACQALESEDLLPDSQEHNETSSDYGSLSAGGESSASDSDDEIDVVTVRRPSAFTRSQQQQQLEDSRREQQRALKRCHLEIQQQHNYAAPRPASPPPPEQPVYIPQHKRPRGGSGGDAHRHQPGRSRSLASRQCVDTEDEEERRRTHNVMERQRRNELKNCFLRLRDNVPELSNNDKASKVIILKRAKESIHSLEAEERRLSSKKDRLKEKQEELRARLEQLKRR</sequence>
<dbReference type="GO" id="GO:0003700">
    <property type="term" value="F:DNA-binding transcription factor activity"/>
    <property type="evidence" value="ECO:0007669"/>
    <property type="project" value="InterPro"/>
</dbReference>
<dbReference type="InterPro" id="IPR011598">
    <property type="entry name" value="bHLH_dom"/>
</dbReference>
<name>A0A6J2VWQ7_CHACN</name>
<dbReference type="SUPFAM" id="SSF47459">
    <property type="entry name" value="HLH, helix-loop-helix DNA-binding domain"/>
    <property type="match status" value="1"/>
</dbReference>
<evidence type="ECO:0000256" key="3">
    <source>
        <dbReference type="ARBA" id="ARBA00023242"/>
    </source>
</evidence>
<dbReference type="SMART" id="SM00353">
    <property type="entry name" value="HLH"/>
    <property type="match status" value="1"/>
</dbReference>
<evidence type="ECO:0000256" key="4">
    <source>
        <dbReference type="ARBA" id="ARBA00025872"/>
    </source>
</evidence>
<feature type="compositionally biased region" description="Low complexity" evidence="6">
    <location>
        <begin position="175"/>
        <end position="186"/>
    </location>
</feature>
<dbReference type="InterPro" id="IPR012682">
    <property type="entry name" value="Tscrpt_reg_Myc_N"/>
</dbReference>
<evidence type="ECO:0000259" key="7">
    <source>
        <dbReference type="PROSITE" id="PS50888"/>
    </source>
</evidence>
<comment type="subunit">
    <text evidence="4">Efficient DNA binding requires dimerization with another bHLH protein. Binds DNA as a heterodimer with MAX.</text>
</comment>
<feature type="compositionally biased region" description="Polar residues" evidence="6">
    <location>
        <begin position="203"/>
        <end position="212"/>
    </location>
</feature>
<dbReference type="GeneID" id="115817343"/>
<dbReference type="GO" id="GO:0005634">
    <property type="term" value="C:nucleus"/>
    <property type="evidence" value="ECO:0007669"/>
    <property type="project" value="UniProtKB-SubCell"/>
</dbReference>
<dbReference type="PROSITE" id="PS50888">
    <property type="entry name" value="BHLH"/>
    <property type="match status" value="1"/>
</dbReference>
<dbReference type="CTD" id="560341"/>
<gene>
    <name evidence="9" type="primary">mych</name>
</gene>
<dbReference type="Proteomes" id="UP000504632">
    <property type="component" value="Chromosome 7"/>
</dbReference>
<evidence type="ECO:0000256" key="5">
    <source>
        <dbReference type="PIRNR" id="PIRNR001705"/>
    </source>
</evidence>
<evidence type="ECO:0000256" key="6">
    <source>
        <dbReference type="SAM" id="MobiDB-lite"/>
    </source>
</evidence>
<evidence type="ECO:0000256" key="2">
    <source>
        <dbReference type="ARBA" id="ARBA00023125"/>
    </source>
</evidence>
<dbReference type="InterPro" id="IPR050433">
    <property type="entry name" value="Myc_transcription_factors"/>
</dbReference>
<feature type="region of interest" description="Disordered" evidence="6">
    <location>
        <begin position="235"/>
        <end position="299"/>
    </location>
</feature>
<feature type="region of interest" description="Disordered" evidence="6">
    <location>
        <begin position="345"/>
        <end position="374"/>
    </location>
</feature>
<keyword evidence="2 5" id="KW-0238">DNA-binding</keyword>
<dbReference type="InterPro" id="IPR036638">
    <property type="entry name" value="HLH_DNA-bd_sf"/>
</dbReference>
<dbReference type="InParanoid" id="A0A6J2VWQ7"/>
<feature type="region of interest" description="Disordered" evidence="6">
    <location>
        <begin position="162"/>
        <end position="220"/>
    </location>
</feature>
<dbReference type="GO" id="GO:0002244">
    <property type="term" value="P:hematopoietic progenitor cell differentiation"/>
    <property type="evidence" value="ECO:0007669"/>
    <property type="project" value="UniProtKB-ARBA"/>
</dbReference>
<keyword evidence="3 5" id="KW-0539">Nucleus</keyword>
<dbReference type="PANTHER" id="PTHR45851">
    <property type="entry name" value="MYC PROTO-ONCOGENE"/>
    <property type="match status" value="1"/>
</dbReference>
<dbReference type="CDD" id="cd11400">
    <property type="entry name" value="bHLHzip_Myc"/>
    <property type="match status" value="1"/>
</dbReference>
<dbReference type="AlphaFoldDB" id="A0A6J2VWQ7"/>
<keyword evidence="8" id="KW-1185">Reference proteome</keyword>
<protein>
    <submittedName>
        <fullName evidence="9">Myelocytomatosis oncogene homolog</fullName>
    </submittedName>
</protein>
<dbReference type="Gene3D" id="4.10.280.10">
    <property type="entry name" value="Helix-loop-helix DNA-binding domain"/>
    <property type="match status" value="1"/>
</dbReference>
<evidence type="ECO:0000313" key="9">
    <source>
        <dbReference type="RefSeq" id="XP_030636492.1"/>
    </source>
</evidence>
<dbReference type="Pfam" id="PF01056">
    <property type="entry name" value="Myc_N"/>
    <property type="match status" value="2"/>
</dbReference>
<dbReference type="PRINTS" id="PR00044">
    <property type="entry name" value="LEUZIPPRMYC"/>
</dbReference>
<evidence type="ECO:0000256" key="1">
    <source>
        <dbReference type="ARBA" id="ARBA00004123"/>
    </source>
</evidence>
<comment type="subcellular location">
    <subcellularLocation>
        <location evidence="1 5">Nucleus</location>
    </subcellularLocation>
</comment>
<dbReference type="Pfam" id="PF00010">
    <property type="entry name" value="HLH"/>
    <property type="match status" value="1"/>
</dbReference>
<dbReference type="OrthoDB" id="5964374at2759"/>
<dbReference type="InterPro" id="IPR002418">
    <property type="entry name" value="Tscrpt_reg_Myc"/>
</dbReference>
<proteinExistence type="predicted"/>
<feature type="domain" description="BHLH" evidence="7">
    <location>
        <begin position="291"/>
        <end position="343"/>
    </location>
</feature>
<dbReference type="PIRSF" id="PIRSF001705">
    <property type="entry name" value="Myc_protein"/>
    <property type="match status" value="1"/>
</dbReference>
<reference evidence="9" key="1">
    <citation type="submission" date="2025-08" db="UniProtKB">
        <authorList>
            <consortium name="RefSeq"/>
        </authorList>
    </citation>
    <scope>IDENTIFICATION</scope>
</reference>
<organism evidence="8 9">
    <name type="scientific">Chanos chanos</name>
    <name type="common">Milkfish</name>
    <name type="synonym">Mugil chanos</name>
    <dbReference type="NCBI Taxonomy" id="29144"/>
    <lineage>
        <taxon>Eukaryota</taxon>
        <taxon>Metazoa</taxon>
        <taxon>Chordata</taxon>
        <taxon>Craniata</taxon>
        <taxon>Vertebrata</taxon>
        <taxon>Euteleostomi</taxon>
        <taxon>Actinopterygii</taxon>
        <taxon>Neopterygii</taxon>
        <taxon>Teleostei</taxon>
        <taxon>Ostariophysi</taxon>
        <taxon>Gonorynchiformes</taxon>
        <taxon>Chanidae</taxon>
        <taxon>Chanos</taxon>
    </lineage>
</organism>
<accession>A0A6J2VWQ7</accession>
<dbReference type="RefSeq" id="XP_030636492.1">
    <property type="nucleotide sequence ID" value="XM_030780632.1"/>
</dbReference>
<dbReference type="GO" id="GO:0003677">
    <property type="term" value="F:DNA binding"/>
    <property type="evidence" value="ECO:0007669"/>
    <property type="project" value="UniProtKB-UniRule"/>
</dbReference>
<evidence type="ECO:0000313" key="8">
    <source>
        <dbReference type="Proteomes" id="UP000504632"/>
    </source>
</evidence>